<keyword evidence="1" id="KW-1133">Transmembrane helix</keyword>
<feature type="transmembrane region" description="Helical" evidence="1">
    <location>
        <begin position="47"/>
        <end position="66"/>
    </location>
</feature>
<dbReference type="AlphaFoldDB" id="A0AAD2DB32"/>
<name>A0AAD2DB32_EUPCR</name>
<sequence length="147" mass="17208">MVWIRPFETVSNNIIECMNQLTYTFLITPFFFMTTKEDWTAAVQDTYIYLLLMPSIIASVINMYNLKRVIMCCKNKKKETKVRPYEPPNHIANKEIPEEVKEQVNLEKIEEVSANIKIKPLNSFSSDHKVFENYDPQNNPPSDKVAE</sequence>
<evidence type="ECO:0000313" key="2">
    <source>
        <dbReference type="EMBL" id="CAI2387859.1"/>
    </source>
</evidence>
<evidence type="ECO:0000256" key="1">
    <source>
        <dbReference type="SAM" id="Phobius"/>
    </source>
</evidence>
<dbReference type="Proteomes" id="UP001295684">
    <property type="component" value="Unassembled WGS sequence"/>
</dbReference>
<dbReference type="EMBL" id="CAMPGE010030340">
    <property type="protein sequence ID" value="CAI2387859.1"/>
    <property type="molecule type" value="Genomic_DNA"/>
</dbReference>
<gene>
    <name evidence="2" type="ORF">ECRASSUSDP1_LOCUS29493</name>
</gene>
<evidence type="ECO:0000313" key="3">
    <source>
        <dbReference type="Proteomes" id="UP001295684"/>
    </source>
</evidence>
<keyword evidence="1" id="KW-0472">Membrane</keyword>
<accession>A0AAD2DB32</accession>
<keyword evidence="3" id="KW-1185">Reference proteome</keyword>
<reference evidence="2" key="1">
    <citation type="submission" date="2023-07" db="EMBL/GenBank/DDBJ databases">
        <authorList>
            <consortium name="AG Swart"/>
            <person name="Singh M."/>
            <person name="Singh A."/>
            <person name="Seah K."/>
            <person name="Emmerich C."/>
        </authorList>
    </citation>
    <scope>NUCLEOTIDE SEQUENCE</scope>
    <source>
        <strain evidence="2">DP1</strain>
    </source>
</reference>
<comment type="caution">
    <text evidence="2">The sequence shown here is derived from an EMBL/GenBank/DDBJ whole genome shotgun (WGS) entry which is preliminary data.</text>
</comment>
<protein>
    <submittedName>
        <fullName evidence="2">Uncharacterized protein</fullName>
    </submittedName>
</protein>
<keyword evidence="1" id="KW-0812">Transmembrane</keyword>
<organism evidence="2 3">
    <name type="scientific">Euplotes crassus</name>
    <dbReference type="NCBI Taxonomy" id="5936"/>
    <lineage>
        <taxon>Eukaryota</taxon>
        <taxon>Sar</taxon>
        <taxon>Alveolata</taxon>
        <taxon>Ciliophora</taxon>
        <taxon>Intramacronucleata</taxon>
        <taxon>Spirotrichea</taxon>
        <taxon>Hypotrichia</taxon>
        <taxon>Euplotida</taxon>
        <taxon>Euplotidae</taxon>
        <taxon>Moneuplotes</taxon>
    </lineage>
</organism>
<proteinExistence type="predicted"/>